<keyword evidence="14" id="KW-1185">Reference proteome</keyword>
<dbReference type="InterPro" id="IPR006680">
    <property type="entry name" value="Amidohydro-rel"/>
</dbReference>
<evidence type="ECO:0000256" key="5">
    <source>
        <dbReference type="ARBA" id="ARBA00012864"/>
    </source>
</evidence>
<dbReference type="CDD" id="cd01296">
    <property type="entry name" value="Imidazolone-5PH"/>
    <property type="match status" value="1"/>
</dbReference>
<dbReference type="GO" id="GO:0050480">
    <property type="term" value="F:imidazolonepropionase activity"/>
    <property type="evidence" value="ECO:0007669"/>
    <property type="project" value="UniProtKB-EC"/>
</dbReference>
<dbReference type="PANTHER" id="PTHR42752:SF1">
    <property type="entry name" value="IMIDAZOLONEPROPIONASE-RELATED"/>
    <property type="match status" value="1"/>
</dbReference>
<gene>
    <name evidence="13" type="primary">AMDHD1</name>
    <name evidence="13" type="ORF">Ciccas_006679</name>
</gene>
<organism evidence="13 14">
    <name type="scientific">Cichlidogyrus casuarinus</name>
    <dbReference type="NCBI Taxonomy" id="1844966"/>
    <lineage>
        <taxon>Eukaryota</taxon>
        <taxon>Metazoa</taxon>
        <taxon>Spiralia</taxon>
        <taxon>Lophotrochozoa</taxon>
        <taxon>Platyhelminthes</taxon>
        <taxon>Monogenea</taxon>
        <taxon>Monopisthocotylea</taxon>
        <taxon>Dactylogyridea</taxon>
        <taxon>Ancyrocephalidae</taxon>
        <taxon>Cichlidogyrus</taxon>
    </lineage>
</organism>
<dbReference type="Gene3D" id="3.20.20.140">
    <property type="entry name" value="Metal-dependent hydrolases"/>
    <property type="match status" value="1"/>
</dbReference>
<evidence type="ECO:0000259" key="12">
    <source>
        <dbReference type="Pfam" id="PF01979"/>
    </source>
</evidence>
<dbReference type="EC" id="3.5.2.7" evidence="5"/>
<evidence type="ECO:0000256" key="7">
    <source>
        <dbReference type="ARBA" id="ARBA00022723"/>
    </source>
</evidence>
<comment type="caution">
    <text evidence="13">The sequence shown here is derived from an EMBL/GenBank/DDBJ whole genome shotgun (WGS) entry which is preliminary data.</text>
</comment>
<feature type="domain" description="Amidohydrolase-related" evidence="12">
    <location>
        <begin position="83"/>
        <end position="402"/>
    </location>
</feature>
<evidence type="ECO:0000313" key="14">
    <source>
        <dbReference type="Proteomes" id="UP001626550"/>
    </source>
</evidence>
<dbReference type="FunFam" id="3.20.20.140:FF:000007">
    <property type="entry name" value="Imidazolonepropionase"/>
    <property type="match status" value="1"/>
</dbReference>
<protein>
    <recommendedName>
        <fullName evidence="6">Probable imidazolonepropionase</fullName>
        <ecNumber evidence="5">3.5.2.7</ecNumber>
    </recommendedName>
</protein>
<reference evidence="13 14" key="1">
    <citation type="submission" date="2024-11" db="EMBL/GenBank/DDBJ databases">
        <title>Adaptive evolution of stress response genes in parasites aligns with host niche diversity.</title>
        <authorList>
            <person name="Hahn C."/>
            <person name="Resl P."/>
        </authorList>
    </citation>
    <scope>NUCLEOTIDE SEQUENCE [LARGE SCALE GENOMIC DNA]</scope>
    <source>
        <strain evidence="13">EGGRZ-B1_66</strain>
        <tissue evidence="13">Body</tissue>
    </source>
</reference>
<dbReference type="Gene3D" id="2.30.40.10">
    <property type="entry name" value="Urease, subunit C, domain 1"/>
    <property type="match status" value="1"/>
</dbReference>
<dbReference type="Proteomes" id="UP001626550">
    <property type="component" value="Unassembled WGS sequence"/>
</dbReference>
<dbReference type="SUPFAM" id="SSF51556">
    <property type="entry name" value="Metallo-dependent hydrolases"/>
    <property type="match status" value="1"/>
</dbReference>
<evidence type="ECO:0000256" key="6">
    <source>
        <dbReference type="ARBA" id="ARBA00013406"/>
    </source>
</evidence>
<dbReference type="GO" id="GO:0046872">
    <property type="term" value="F:metal ion binding"/>
    <property type="evidence" value="ECO:0007669"/>
    <property type="project" value="UniProtKB-KW"/>
</dbReference>
<keyword evidence="9" id="KW-0369">Histidine metabolism</keyword>
<evidence type="ECO:0000256" key="10">
    <source>
        <dbReference type="ARBA" id="ARBA00022833"/>
    </source>
</evidence>
<evidence type="ECO:0000256" key="3">
    <source>
        <dbReference type="ARBA" id="ARBA00004758"/>
    </source>
</evidence>
<keyword evidence="7" id="KW-0479">Metal-binding</keyword>
<dbReference type="InterPro" id="IPR011059">
    <property type="entry name" value="Metal-dep_hydrolase_composite"/>
</dbReference>
<dbReference type="NCBIfam" id="TIGR01224">
    <property type="entry name" value="hutI"/>
    <property type="match status" value="1"/>
</dbReference>
<comment type="similarity">
    <text evidence="4">Belongs to the metallo-dependent hydrolases superfamily. HutI family.</text>
</comment>
<comment type="cofactor">
    <cofactor evidence="2">
        <name>Fe(3+)</name>
        <dbReference type="ChEBI" id="CHEBI:29034"/>
    </cofactor>
</comment>
<name>A0ABD2Q5N4_9PLAT</name>
<sequence length="437" mass="48005">MSYRLLKNIKQIVQVASDDREYYVVENNQHIVVKFSESKTADLVIVIENATGNISAIGEESTVFQMYPEMTFSDVIDCKEGCVLPGFVDAHTHPVWAGDRVHEFADKLNGASYADIHKSGGGINFTVRHTKSADPDDLYESFVRRIRSMVKKGSTTIECKSGYGLDYETELRMLQLLTRGKRELPLDLSITYLAAHAVPAGMTSEQATNDIIDNQLPRLKQEIDSGKLLIDNVDVFCEKDIYDVRQTEAILRAGADLGLEMNFHADELTNQGGAELAGRLGARAASHLEEASPHGVALMAQGKTAAVLLPTTALICKLRPPSATAMIQAGVAVALGSDFNPNAYCCSMPLVMFLACTTFGMSLEQALVGATLNSAYSLKLSHRLGAITVGRQADLLICNCAKWEHLIYQLGETEELIEMVLKKGKVIFRRQDQFFAF</sequence>
<evidence type="ECO:0000256" key="9">
    <source>
        <dbReference type="ARBA" id="ARBA00022808"/>
    </source>
</evidence>
<evidence type="ECO:0000313" key="13">
    <source>
        <dbReference type="EMBL" id="KAL3314698.1"/>
    </source>
</evidence>
<keyword evidence="8" id="KW-0378">Hydrolase</keyword>
<dbReference type="InterPro" id="IPR005920">
    <property type="entry name" value="HutI"/>
</dbReference>
<dbReference type="GO" id="GO:0006547">
    <property type="term" value="P:L-histidine metabolic process"/>
    <property type="evidence" value="ECO:0007669"/>
    <property type="project" value="UniProtKB-KW"/>
</dbReference>
<dbReference type="AlphaFoldDB" id="A0ABD2Q5N4"/>
<dbReference type="EMBL" id="JBJKFK010000928">
    <property type="protein sequence ID" value="KAL3314698.1"/>
    <property type="molecule type" value="Genomic_DNA"/>
</dbReference>
<dbReference type="InterPro" id="IPR032466">
    <property type="entry name" value="Metal_Hydrolase"/>
</dbReference>
<evidence type="ECO:0000256" key="8">
    <source>
        <dbReference type="ARBA" id="ARBA00022801"/>
    </source>
</evidence>
<evidence type="ECO:0000256" key="1">
    <source>
        <dbReference type="ARBA" id="ARBA00000853"/>
    </source>
</evidence>
<proteinExistence type="inferred from homology"/>
<evidence type="ECO:0000256" key="11">
    <source>
        <dbReference type="ARBA" id="ARBA00023004"/>
    </source>
</evidence>
<keyword evidence="11" id="KW-0408">Iron</keyword>
<keyword evidence="10" id="KW-0862">Zinc</keyword>
<dbReference type="PANTHER" id="PTHR42752">
    <property type="entry name" value="IMIDAZOLONEPROPIONASE"/>
    <property type="match status" value="1"/>
</dbReference>
<accession>A0ABD2Q5N4</accession>
<dbReference type="Pfam" id="PF01979">
    <property type="entry name" value="Amidohydro_1"/>
    <property type="match status" value="1"/>
</dbReference>
<evidence type="ECO:0000256" key="4">
    <source>
        <dbReference type="ARBA" id="ARBA00008002"/>
    </source>
</evidence>
<dbReference type="SUPFAM" id="SSF51338">
    <property type="entry name" value="Composite domain of metallo-dependent hydrolases"/>
    <property type="match status" value="2"/>
</dbReference>
<comment type="pathway">
    <text evidence="3">Amino-acid degradation; L-histidine degradation into L-glutamate; N-formimidoyl-L-glutamate from L-histidine: step 3/3.</text>
</comment>
<comment type="catalytic activity">
    <reaction evidence="1">
        <text>4-imidazolone-5-propanoate + H2O = N-formimidoyl-L-glutamate</text>
        <dbReference type="Rhea" id="RHEA:23660"/>
        <dbReference type="ChEBI" id="CHEBI:15377"/>
        <dbReference type="ChEBI" id="CHEBI:58928"/>
        <dbReference type="ChEBI" id="CHEBI:77893"/>
        <dbReference type="EC" id="3.5.2.7"/>
    </reaction>
</comment>
<evidence type="ECO:0000256" key="2">
    <source>
        <dbReference type="ARBA" id="ARBA00001965"/>
    </source>
</evidence>